<dbReference type="PaxDb" id="2711-XP_006494424.1"/>
<feature type="compositionally biased region" description="Basic residues" evidence="2">
    <location>
        <begin position="92"/>
        <end position="101"/>
    </location>
</feature>
<dbReference type="InterPro" id="IPR001943">
    <property type="entry name" value="UVR_dom"/>
</dbReference>
<dbReference type="Proteomes" id="UP000027120">
    <property type="component" value="Unassembled WGS sequence"/>
</dbReference>
<dbReference type="PANTHER" id="PTHR38394:SF1">
    <property type="entry name" value="NEUROFILAMENT LIGHT PROTEIN"/>
    <property type="match status" value="1"/>
</dbReference>
<dbReference type="SMR" id="A0A067H0F5"/>
<dbReference type="PANTHER" id="PTHR38394">
    <property type="entry name" value="NEUROFILAMENT LIGHT PROTEIN"/>
    <property type="match status" value="1"/>
</dbReference>
<feature type="coiled-coil region" evidence="1">
    <location>
        <begin position="367"/>
        <end position="401"/>
    </location>
</feature>
<evidence type="ECO:0000313" key="4">
    <source>
        <dbReference type="EMBL" id="KDO85324.1"/>
    </source>
</evidence>
<accession>A0A067H0F5</accession>
<dbReference type="AlphaFoldDB" id="A0A067H0F5"/>
<sequence>MEDDEMNSLFEGMVLFTPSQLAAEQSLEEDDVPKANPNPNKSESPAKSNDIDTCIEAAVSSEPLEENLFSDLTLQLQTQPQSSPSITYTKTKSSRKKKRAAGLRIGYGRDTTPHSSSAPDDDDAGDDDDVTCTIDEADVDAEASSKNSYSSISVPVVVNEINNNDPHQRFEYLRSVISDKLNRARELAASVSAARKDSIRRRRKAADDVELASLRHSQLEKQLDEACEAEDFEAAQRISDLLAAAETHQQSLLIALRDAEAHCDAIDSKMYDVLVSQIAAEQDCASLLDHFSADASNSADTFLKKAESLSSEEMEKWLASTEALEGRKIELEIESHLVNEARAVLNNSIEHSVEDDLREKEILYKKKDILTNELQKLLALVRDKEKEIAENDSNIRAVEERISIVVSDFQEYQSSINAKYDSLQSIISQLNLESEAMSMKKKEIDKFLNDEVDRGTKLKELARVSADEAKEYWEVVELRRSLMSSILKSREDKVKLAKTEEKLSAEVQTLQQEASAARASLQELSSTKSNIQQNIASFKQRIFFIDKRVPDLEAEKKVAAAARNFKEAARLAAEAKSLSVEKDGLQQEMEKAVLELEKLEENIEDTINRLQEIEGLISSKEKEVAMARFQRLRIVAGAATAERSAALELGDLEEANLLLAEAEAAGQEAKKLEEANLKEEEFTNLPEHFISMELVTNFGRKQLAELVAAIHLSAA</sequence>
<dbReference type="EMBL" id="KK784874">
    <property type="protein sequence ID" value="KDO85324.1"/>
    <property type="molecule type" value="Genomic_DNA"/>
</dbReference>
<gene>
    <name evidence="4" type="ORF">CISIN_1g005076mg</name>
</gene>
<evidence type="ECO:0000259" key="3">
    <source>
        <dbReference type="Pfam" id="PF02151"/>
    </source>
</evidence>
<feature type="coiled-coil region" evidence="1">
    <location>
        <begin position="568"/>
        <end position="623"/>
    </location>
</feature>
<name>A0A067H0F5_CITSI</name>
<feature type="compositionally biased region" description="Acidic residues" evidence="2">
    <location>
        <begin position="119"/>
        <end position="131"/>
    </location>
</feature>
<protein>
    <recommendedName>
        <fullName evidence="3">UVR domain-containing protein</fullName>
    </recommendedName>
</protein>
<dbReference type="eggNOG" id="ENOG502QTJ3">
    <property type="taxonomic scope" value="Eukaryota"/>
</dbReference>
<organism evidence="4 5">
    <name type="scientific">Citrus sinensis</name>
    <name type="common">Sweet orange</name>
    <name type="synonym">Citrus aurantium var. sinensis</name>
    <dbReference type="NCBI Taxonomy" id="2711"/>
    <lineage>
        <taxon>Eukaryota</taxon>
        <taxon>Viridiplantae</taxon>
        <taxon>Streptophyta</taxon>
        <taxon>Embryophyta</taxon>
        <taxon>Tracheophyta</taxon>
        <taxon>Spermatophyta</taxon>
        <taxon>Magnoliopsida</taxon>
        <taxon>eudicotyledons</taxon>
        <taxon>Gunneridae</taxon>
        <taxon>Pentapetalae</taxon>
        <taxon>rosids</taxon>
        <taxon>malvids</taxon>
        <taxon>Sapindales</taxon>
        <taxon>Rutaceae</taxon>
        <taxon>Aurantioideae</taxon>
        <taxon>Citrus</taxon>
    </lineage>
</organism>
<keyword evidence="1" id="KW-0175">Coiled coil</keyword>
<proteinExistence type="predicted"/>
<feature type="region of interest" description="Disordered" evidence="2">
    <location>
        <begin position="71"/>
        <end position="131"/>
    </location>
</feature>
<feature type="compositionally biased region" description="Low complexity" evidence="2">
    <location>
        <begin position="72"/>
        <end position="91"/>
    </location>
</feature>
<evidence type="ECO:0000256" key="2">
    <source>
        <dbReference type="SAM" id="MobiDB-lite"/>
    </source>
</evidence>
<feature type="domain" description="UVR" evidence="3">
    <location>
        <begin position="216"/>
        <end position="245"/>
    </location>
</feature>
<evidence type="ECO:0000256" key="1">
    <source>
        <dbReference type="SAM" id="Coils"/>
    </source>
</evidence>
<dbReference type="Pfam" id="PF02151">
    <property type="entry name" value="UVR"/>
    <property type="match status" value="1"/>
</dbReference>
<feature type="coiled-coil region" evidence="1">
    <location>
        <begin position="493"/>
        <end position="541"/>
    </location>
</feature>
<evidence type="ECO:0000313" key="5">
    <source>
        <dbReference type="Proteomes" id="UP000027120"/>
    </source>
</evidence>
<reference evidence="4 5" key="1">
    <citation type="submission" date="2014-04" db="EMBL/GenBank/DDBJ databases">
        <authorList>
            <consortium name="International Citrus Genome Consortium"/>
            <person name="Gmitter F."/>
            <person name="Chen C."/>
            <person name="Farmerie W."/>
            <person name="Harkins T."/>
            <person name="Desany B."/>
            <person name="Mohiuddin M."/>
            <person name="Kodira C."/>
            <person name="Borodovsky M."/>
            <person name="Lomsadze A."/>
            <person name="Burns P."/>
            <person name="Jenkins J."/>
            <person name="Prochnik S."/>
            <person name="Shu S."/>
            <person name="Chapman J."/>
            <person name="Pitluck S."/>
            <person name="Schmutz J."/>
            <person name="Rokhsar D."/>
        </authorList>
    </citation>
    <scope>NUCLEOTIDE SEQUENCE</scope>
</reference>
<feature type="compositionally biased region" description="Polar residues" evidence="2">
    <location>
        <begin position="37"/>
        <end position="47"/>
    </location>
</feature>
<keyword evidence="5" id="KW-1185">Reference proteome</keyword>
<feature type="region of interest" description="Disordered" evidence="2">
    <location>
        <begin position="20"/>
        <end position="59"/>
    </location>
</feature>
<dbReference type="STRING" id="2711.A0A067H0F5"/>